<keyword evidence="6" id="KW-0456">Lyase</keyword>
<dbReference type="InterPro" id="IPR008949">
    <property type="entry name" value="Isoprenoid_synthase_dom_sf"/>
</dbReference>
<reference evidence="10" key="2">
    <citation type="submission" date="2021-01" db="EMBL/GenBank/DDBJ databases">
        <title>Pan-genome distribution and transcriptional activeness of fungal secondary metabolism genes in Aspergillus section Fumigati.</title>
        <authorList>
            <person name="Takahashi H."/>
            <person name="Umemura M."/>
            <person name="Ninomiya A."/>
            <person name="Kusuya Y."/>
            <person name="Urayama S."/>
            <person name="Shimizu M."/>
            <person name="Watanabe A."/>
            <person name="Kamei K."/>
            <person name="Yaguchi T."/>
            <person name="Hagiwara D."/>
        </authorList>
    </citation>
    <scope>NUCLEOTIDE SEQUENCE</scope>
    <source>
        <strain evidence="10">IFM 46973</strain>
    </source>
</reference>
<dbReference type="Pfam" id="PF00348">
    <property type="entry name" value="polyprenyl_synt"/>
    <property type="match status" value="1"/>
</dbReference>
<evidence type="ECO:0000256" key="4">
    <source>
        <dbReference type="ARBA" id="ARBA00022842"/>
    </source>
</evidence>
<evidence type="ECO:0008006" key="12">
    <source>
        <dbReference type="Google" id="ProtNLM"/>
    </source>
</evidence>
<accession>A0A8E0V1U3</accession>
<dbReference type="GO" id="GO:0016829">
    <property type="term" value="F:lyase activity"/>
    <property type="evidence" value="ECO:0007669"/>
    <property type="project" value="UniProtKB-KW"/>
</dbReference>
<proteinExistence type="inferred from homology"/>
<dbReference type="InterPro" id="IPR033749">
    <property type="entry name" value="Polyprenyl_synt_CS"/>
</dbReference>
<dbReference type="GO" id="GO:0046872">
    <property type="term" value="F:metal ion binding"/>
    <property type="evidence" value="ECO:0007669"/>
    <property type="project" value="UniProtKB-KW"/>
</dbReference>
<dbReference type="RefSeq" id="XP_043146230.1">
    <property type="nucleotide sequence ID" value="XM_043290295.1"/>
</dbReference>
<keyword evidence="3" id="KW-0479">Metal-binding</keyword>
<name>A0A8E0V1U3_9EURO</name>
<dbReference type="GeneID" id="66992842"/>
<evidence type="ECO:0000313" key="11">
    <source>
        <dbReference type="Proteomes" id="UP000036893"/>
    </source>
</evidence>
<dbReference type="PANTHER" id="PTHR12001">
    <property type="entry name" value="GERANYLGERANYL PYROPHOSPHATE SYNTHASE"/>
    <property type="match status" value="1"/>
</dbReference>
<evidence type="ECO:0000256" key="7">
    <source>
        <dbReference type="ARBA" id="ARBA00023268"/>
    </source>
</evidence>
<keyword evidence="2" id="KW-0808">Transferase</keyword>
<keyword evidence="5" id="KW-0414">Isoprene biosynthesis</keyword>
<evidence type="ECO:0000256" key="6">
    <source>
        <dbReference type="ARBA" id="ARBA00023239"/>
    </source>
</evidence>
<evidence type="ECO:0000256" key="2">
    <source>
        <dbReference type="ARBA" id="ARBA00022679"/>
    </source>
</evidence>
<comment type="caution">
    <text evidence="10">The sequence shown here is derived from an EMBL/GenBank/DDBJ whole genome shotgun (WGS) entry which is preliminary data.</text>
</comment>
<dbReference type="GO" id="GO:0043386">
    <property type="term" value="P:mycotoxin biosynthetic process"/>
    <property type="evidence" value="ECO:0007669"/>
    <property type="project" value="UniProtKB-ARBA"/>
</dbReference>
<sequence length="550" mass="61690">MATSALRTSLGVATLSSIQGLKGNAFMSRKLTAFMAKYGANGKALMSRCLESWVQPQESMVETEPVNFEDSVASRVVTVGARAMWGILEFSLGIQLSDEDIRQIKHILDVADRIFANTNDYFSWEVERDSGQRVQNTVKTVMDREGKSEQQAKEKLRAAILEDERKYQLLVKQFALSAIDVPSDVRRFLVMLEVLLGGHHIWCAACERYKCRAPSVGNPSVRKEIFIPDRVEEPNEGPVSLVALGNSALLDPVHYIQSLPSKNMRSKVIDALNIWFQLPHHLVDTVKGIVDDLHNSSLILDDIQDSSYLRRGNAATHHVFGSAQCINSATYLVAQAASRIIVHNQQHPSLIIIFLEGLKELALGQSWDLNWKSTGYCPSTEEYMAMVDGKTGVMFDIIIRMMHCFSSSQTVPVPELNRLTKLLGRWYQVRDDYQNLQDEQYTAQKGLCEDLDEGKLSYPLTICCNTDPKAQRIIMGILRQRLPGTPLLFNVKMQILDLIRRSGALQQTWELLQKFKKQADAALSNLEAITGVPNEDLRVVLTLLGNITAP</sequence>
<dbReference type="GO" id="GO:0008299">
    <property type="term" value="P:isoprenoid biosynthetic process"/>
    <property type="evidence" value="ECO:0007669"/>
    <property type="project" value="UniProtKB-KW"/>
</dbReference>
<evidence type="ECO:0000256" key="5">
    <source>
        <dbReference type="ARBA" id="ARBA00023229"/>
    </source>
</evidence>
<dbReference type="GO" id="GO:0004659">
    <property type="term" value="F:prenyltransferase activity"/>
    <property type="evidence" value="ECO:0007669"/>
    <property type="project" value="InterPro"/>
</dbReference>
<protein>
    <recommendedName>
        <fullName evidence="12">Geranylgeranyl pyrophosphate synthase</fullName>
    </recommendedName>
</protein>
<evidence type="ECO:0000256" key="9">
    <source>
        <dbReference type="ARBA" id="ARBA00038372"/>
    </source>
</evidence>
<dbReference type="AlphaFoldDB" id="A0A8E0V1U3"/>
<dbReference type="SUPFAM" id="SSF48576">
    <property type="entry name" value="Terpenoid synthases"/>
    <property type="match status" value="2"/>
</dbReference>
<organism evidence="10 11">
    <name type="scientific">Aspergillus udagawae</name>
    <dbReference type="NCBI Taxonomy" id="91492"/>
    <lineage>
        <taxon>Eukaryota</taxon>
        <taxon>Fungi</taxon>
        <taxon>Dikarya</taxon>
        <taxon>Ascomycota</taxon>
        <taxon>Pezizomycotina</taxon>
        <taxon>Eurotiomycetes</taxon>
        <taxon>Eurotiomycetidae</taxon>
        <taxon>Eurotiales</taxon>
        <taxon>Aspergillaceae</taxon>
        <taxon>Aspergillus</taxon>
        <taxon>Aspergillus subgen. Fumigati</taxon>
    </lineage>
</organism>
<reference evidence="10" key="1">
    <citation type="journal article" date="2015" name="Genome Announc.">
        <title>Draft Genome Sequence of the Pathogenic Filamentous Fungus Aspergillus udagawae Strain IFM 46973T.</title>
        <authorList>
            <person name="Kusuya Y."/>
            <person name="Takahashi-Nakaguchi A."/>
            <person name="Takahashi H."/>
            <person name="Yaguchi T."/>
        </authorList>
    </citation>
    <scope>NUCLEOTIDE SEQUENCE</scope>
    <source>
        <strain evidence="10">IFM 46973</strain>
    </source>
</reference>
<dbReference type="EMBL" id="BBXM02000003">
    <property type="protein sequence ID" value="GIC88964.1"/>
    <property type="molecule type" value="Genomic_DNA"/>
</dbReference>
<gene>
    <name evidence="10" type="ORF">Aud_005366</name>
</gene>
<dbReference type="PROSITE" id="PS00723">
    <property type="entry name" value="POLYPRENYL_SYNTHASE_1"/>
    <property type="match status" value="1"/>
</dbReference>
<dbReference type="Pfam" id="PF19086">
    <property type="entry name" value="Terpene_syn_C_2"/>
    <property type="match status" value="1"/>
</dbReference>
<comment type="similarity">
    <text evidence="9">In the N-terminal section; belongs to the terpene synthase family.</text>
</comment>
<dbReference type="Gene3D" id="1.10.600.10">
    <property type="entry name" value="Farnesyl Diphosphate Synthase"/>
    <property type="match status" value="2"/>
</dbReference>
<evidence type="ECO:0000256" key="1">
    <source>
        <dbReference type="ARBA" id="ARBA00004721"/>
    </source>
</evidence>
<dbReference type="Proteomes" id="UP000036893">
    <property type="component" value="Unassembled WGS sequence"/>
</dbReference>
<evidence type="ECO:0000313" key="10">
    <source>
        <dbReference type="EMBL" id="GIC88964.1"/>
    </source>
</evidence>
<dbReference type="PROSITE" id="PS00444">
    <property type="entry name" value="POLYPRENYL_SYNTHASE_2"/>
    <property type="match status" value="1"/>
</dbReference>
<keyword evidence="4" id="KW-0460">Magnesium</keyword>
<keyword evidence="7" id="KW-0511">Multifunctional enzyme</keyword>
<dbReference type="PANTHER" id="PTHR12001:SF72">
    <property type="entry name" value="THIJ_PFPI FAMILY PROTEIN (AFU_ORTHOLOGUE AFUA_3G01210)-RELATED"/>
    <property type="match status" value="1"/>
</dbReference>
<comment type="similarity">
    <text evidence="8">In the C-terminal section; belongs to the FPP/GGPP synthase family.</text>
</comment>
<evidence type="ECO:0000256" key="3">
    <source>
        <dbReference type="ARBA" id="ARBA00022723"/>
    </source>
</evidence>
<comment type="pathway">
    <text evidence="1">Secondary metabolite biosynthesis; terpenoid biosynthesis.</text>
</comment>
<dbReference type="InterPro" id="IPR000092">
    <property type="entry name" value="Polyprenyl_synt"/>
</dbReference>
<dbReference type="GO" id="GO:0046165">
    <property type="term" value="P:alcohol biosynthetic process"/>
    <property type="evidence" value="ECO:0007669"/>
    <property type="project" value="UniProtKB-ARBA"/>
</dbReference>
<evidence type="ECO:0000256" key="8">
    <source>
        <dbReference type="ARBA" id="ARBA00038363"/>
    </source>
</evidence>